<dbReference type="PANTHER" id="PTHR11910">
    <property type="entry name" value="ATP SYNTHASE DELTA CHAIN"/>
    <property type="match status" value="1"/>
</dbReference>
<keyword evidence="7 8" id="KW-0066">ATP synthesis</keyword>
<dbReference type="GO" id="GO:0045259">
    <property type="term" value="C:proton-transporting ATP synthase complex"/>
    <property type="evidence" value="ECO:0007669"/>
    <property type="project" value="UniProtKB-KW"/>
</dbReference>
<dbReference type="EMBL" id="CAACVJ010000168">
    <property type="protein sequence ID" value="VEP14217.1"/>
    <property type="molecule type" value="Genomic_DNA"/>
</dbReference>
<evidence type="ECO:0000256" key="4">
    <source>
        <dbReference type="ARBA" id="ARBA00023065"/>
    </source>
</evidence>
<comment type="similarity">
    <text evidence="8">Belongs to the ATPase delta chain family.</text>
</comment>
<dbReference type="InterPro" id="IPR000711">
    <property type="entry name" value="ATPase_OSCP/dsu"/>
</dbReference>
<evidence type="ECO:0000313" key="9">
    <source>
        <dbReference type="EMBL" id="VEP14217.1"/>
    </source>
</evidence>
<keyword evidence="5 8" id="KW-0472">Membrane</keyword>
<evidence type="ECO:0000256" key="2">
    <source>
        <dbReference type="ARBA" id="ARBA00022448"/>
    </source>
</evidence>
<accession>A0A563VS52</accession>
<evidence type="ECO:0000313" key="10">
    <source>
        <dbReference type="Proteomes" id="UP000320055"/>
    </source>
</evidence>
<dbReference type="PRINTS" id="PR00125">
    <property type="entry name" value="ATPASEDELTA"/>
</dbReference>
<sequence>MSGTLISSEVAEPYAQALMSVAQQNNLTEPFGSVCRDLESLMEESTEFSDFVANPVVNPEAKKEVLRQVMGNEANPYFVNFLMLLVDKRRIIFLKEIAAQFSALLRKLNNVVLAEVTSATELNDGQKQALVDRVKGITDASDVELKITIDPELIGGVIIKVGSKVIDASVQGQLRRIGMSLGSVA</sequence>
<evidence type="ECO:0000256" key="7">
    <source>
        <dbReference type="ARBA" id="ARBA00023310"/>
    </source>
</evidence>
<dbReference type="AlphaFoldDB" id="A0A563VS52"/>
<proteinExistence type="inferred from homology"/>
<keyword evidence="8" id="KW-0793">Thylakoid</keyword>
<dbReference type="Pfam" id="PF00213">
    <property type="entry name" value="OSCP"/>
    <property type="match status" value="1"/>
</dbReference>
<keyword evidence="4 8" id="KW-0406">Ion transport</keyword>
<dbReference type="HAMAP" id="MF_01416">
    <property type="entry name" value="ATP_synth_delta_bact"/>
    <property type="match status" value="1"/>
</dbReference>
<comment type="subcellular location">
    <subcellularLocation>
        <location evidence="8">Cellular thylakoid membrane</location>
        <topology evidence="8">Peripheral membrane protein</topology>
    </subcellularLocation>
    <subcellularLocation>
        <location evidence="1">Membrane</location>
    </subcellularLocation>
</comment>
<gene>
    <name evidence="8 9" type="primary">atpH</name>
    <name evidence="8" type="synonym">atpD</name>
    <name evidence="9" type="ORF">H1P_250009</name>
</gene>
<dbReference type="InterPro" id="IPR020781">
    <property type="entry name" value="ATPase_OSCP/d_CS"/>
</dbReference>
<keyword evidence="10" id="KW-1185">Reference proteome</keyword>
<dbReference type="GO" id="GO:0046933">
    <property type="term" value="F:proton-transporting ATP synthase activity, rotational mechanism"/>
    <property type="evidence" value="ECO:0007669"/>
    <property type="project" value="UniProtKB-UniRule"/>
</dbReference>
<reference evidence="9 10" key="1">
    <citation type="submission" date="2019-01" db="EMBL/GenBank/DDBJ databases">
        <authorList>
            <person name="Brito A."/>
        </authorList>
    </citation>
    <scope>NUCLEOTIDE SEQUENCE [LARGE SCALE GENOMIC DNA]</scope>
    <source>
        <strain evidence="9">1</strain>
    </source>
</reference>
<comment type="function">
    <text evidence="8">This protein is part of the stalk that links CF(0) to CF(1). It either transmits conformational changes from CF(0) to CF(1) or is implicated in proton conduction.</text>
</comment>
<dbReference type="PROSITE" id="PS00389">
    <property type="entry name" value="ATPASE_DELTA"/>
    <property type="match status" value="1"/>
</dbReference>
<evidence type="ECO:0000256" key="6">
    <source>
        <dbReference type="ARBA" id="ARBA00023196"/>
    </source>
</evidence>
<evidence type="ECO:0000256" key="1">
    <source>
        <dbReference type="ARBA" id="ARBA00004370"/>
    </source>
</evidence>
<evidence type="ECO:0000256" key="8">
    <source>
        <dbReference type="HAMAP-Rule" id="MF_01416"/>
    </source>
</evidence>
<keyword evidence="2 8" id="KW-0813">Transport</keyword>
<name>A0A563VS52_9CYAN</name>
<dbReference type="InterPro" id="IPR026015">
    <property type="entry name" value="ATP_synth_OSCP/delta_N_sf"/>
</dbReference>
<keyword evidence="3 8" id="KW-0375">Hydrogen ion transport</keyword>
<dbReference type="Proteomes" id="UP000320055">
    <property type="component" value="Unassembled WGS sequence"/>
</dbReference>
<dbReference type="Gene3D" id="1.10.520.20">
    <property type="entry name" value="N-terminal domain of the delta subunit of the F1F0-ATP synthase"/>
    <property type="match status" value="1"/>
</dbReference>
<dbReference type="GO" id="GO:0031676">
    <property type="term" value="C:plasma membrane-derived thylakoid membrane"/>
    <property type="evidence" value="ECO:0007669"/>
    <property type="project" value="UniProtKB-SubCell"/>
</dbReference>
<evidence type="ECO:0000256" key="5">
    <source>
        <dbReference type="ARBA" id="ARBA00023136"/>
    </source>
</evidence>
<dbReference type="OrthoDB" id="9802471at2"/>
<evidence type="ECO:0000256" key="3">
    <source>
        <dbReference type="ARBA" id="ARBA00022781"/>
    </source>
</evidence>
<dbReference type="NCBIfam" id="TIGR01145">
    <property type="entry name" value="ATP_synt_delta"/>
    <property type="match status" value="1"/>
</dbReference>
<dbReference type="SUPFAM" id="SSF47928">
    <property type="entry name" value="N-terminal domain of the delta subunit of the F1F0-ATP synthase"/>
    <property type="match status" value="1"/>
</dbReference>
<comment type="function">
    <text evidence="8">F(1)F(0) ATP synthase produces ATP from ADP in the presence of a proton or sodium gradient. F-type ATPases consist of two structural domains, F(1) containing the extramembraneous catalytic core and F(0) containing the membrane proton channel, linked together by a central stalk and a peripheral stalk. During catalysis, ATP synthesis in the catalytic domain of F(1) is coupled via a rotary mechanism of the central stalk subunits to proton translocation.</text>
</comment>
<keyword evidence="6 8" id="KW-0139">CF(1)</keyword>
<dbReference type="NCBIfam" id="NF004402">
    <property type="entry name" value="PRK05758.2-2"/>
    <property type="match status" value="1"/>
</dbReference>
<organism evidence="9 10">
    <name type="scientific">Hyella patelloides LEGE 07179</name>
    <dbReference type="NCBI Taxonomy" id="945734"/>
    <lineage>
        <taxon>Bacteria</taxon>
        <taxon>Bacillati</taxon>
        <taxon>Cyanobacteriota</taxon>
        <taxon>Cyanophyceae</taxon>
        <taxon>Pleurocapsales</taxon>
        <taxon>Hyellaceae</taxon>
        <taxon>Hyella</taxon>
    </lineage>
</organism>
<protein>
    <recommendedName>
        <fullName evidence="8">ATP synthase subunit delta</fullName>
    </recommendedName>
    <alternativeName>
        <fullName evidence="8">ATP synthase F(1) sector subunit delta</fullName>
    </alternativeName>
    <alternativeName>
        <fullName evidence="8">F-type ATPase subunit delta</fullName>
        <shortName evidence="8">F-ATPase subunit delta</shortName>
    </alternativeName>
</protein>
<dbReference type="RefSeq" id="WP_144864846.1">
    <property type="nucleotide sequence ID" value="NZ_LR213785.1"/>
</dbReference>